<gene>
    <name evidence="3" type="ORF">Z045_10275</name>
</gene>
<dbReference type="InterPro" id="IPR002938">
    <property type="entry name" value="FAD-bd"/>
</dbReference>
<feature type="compositionally biased region" description="Low complexity" evidence="1">
    <location>
        <begin position="454"/>
        <end position="476"/>
    </location>
</feature>
<dbReference type="PANTHER" id="PTHR43422:SF3">
    <property type="entry name" value="THIAMINE THIAZOLE SYNTHASE"/>
    <property type="match status" value="1"/>
</dbReference>
<evidence type="ECO:0000313" key="4">
    <source>
        <dbReference type="Proteomes" id="UP000053060"/>
    </source>
</evidence>
<keyword evidence="3" id="KW-0560">Oxidoreductase</keyword>
<name>A0A0V9ULW0_9NOCA</name>
<evidence type="ECO:0000259" key="2">
    <source>
        <dbReference type="Pfam" id="PF01494"/>
    </source>
</evidence>
<dbReference type="GO" id="GO:0071949">
    <property type="term" value="F:FAD binding"/>
    <property type="evidence" value="ECO:0007669"/>
    <property type="project" value="InterPro"/>
</dbReference>
<dbReference type="EMBL" id="AZXY01000004">
    <property type="protein sequence ID" value="KSZ58985.1"/>
    <property type="molecule type" value="Genomic_DNA"/>
</dbReference>
<feature type="domain" description="FAD-binding" evidence="2">
    <location>
        <begin position="10"/>
        <end position="347"/>
    </location>
</feature>
<dbReference type="PANTHER" id="PTHR43422">
    <property type="entry name" value="THIAMINE THIAZOLE SYNTHASE"/>
    <property type="match status" value="1"/>
</dbReference>
<dbReference type="InterPro" id="IPR036188">
    <property type="entry name" value="FAD/NAD-bd_sf"/>
</dbReference>
<evidence type="ECO:0000256" key="1">
    <source>
        <dbReference type="SAM" id="MobiDB-lite"/>
    </source>
</evidence>
<protein>
    <submittedName>
        <fullName evidence="3">FAD-binding monooxygenase</fullName>
    </submittedName>
</protein>
<dbReference type="SUPFAM" id="SSF51905">
    <property type="entry name" value="FAD/NAD(P)-binding domain"/>
    <property type="match status" value="1"/>
</dbReference>
<dbReference type="AlphaFoldDB" id="A0A0V9ULW0"/>
<dbReference type="PATRIC" id="fig|1441730.3.peg.2139"/>
<reference evidence="3 4" key="2">
    <citation type="journal article" date="2016" name="Genome Announc.">
        <title>Draft Genome Sequence of a Versatile Hydrocarbon-Degrading Bacterium, Rhodococcus pyridinivorans Strain KG-16, Collected from Oil Fields in India.</title>
        <authorList>
            <person name="Aggarwal R.K."/>
            <person name="Dawar C."/>
            <person name="Phanindranath R."/>
            <person name="Mutnuri L."/>
            <person name="Dayal A.M."/>
        </authorList>
    </citation>
    <scope>NUCLEOTIDE SEQUENCE [LARGE SCALE GENOMIC DNA]</scope>
    <source>
        <strain evidence="3 4">KG-16</strain>
    </source>
</reference>
<dbReference type="Proteomes" id="UP000053060">
    <property type="component" value="Unassembled WGS sequence"/>
</dbReference>
<organism evidence="3 4">
    <name type="scientific">Rhodococcus pyridinivorans KG-16</name>
    <dbReference type="NCBI Taxonomy" id="1441730"/>
    <lineage>
        <taxon>Bacteria</taxon>
        <taxon>Bacillati</taxon>
        <taxon>Actinomycetota</taxon>
        <taxon>Actinomycetes</taxon>
        <taxon>Mycobacteriales</taxon>
        <taxon>Nocardiaceae</taxon>
        <taxon>Rhodococcus</taxon>
    </lineage>
</organism>
<reference evidence="4" key="1">
    <citation type="submission" date="2015-01" db="EMBL/GenBank/DDBJ databases">
        <title>Draft genome sequence of Rhodococcus pyridinivorans strain KG-16, a hydrocarbon-degrading bacterium.</title>
        <authorList>
            <person name="Aggarwal R.K."/>
            <person name="Dawar C."/>
        </authorList>
    </citation>
    <scope>NUCLEOTIDE SEQUENCE [LARGE SCALE GENOMIC DNA]</scope>
    <source>
        <strain evidence="4">KG-16</strain>
    </source>
</reference>
<dbReference type="Pfam" id="PF01494">
    <property type="entry name" value="FAD_binding_3"/>
    <property type="match status" value="1"/>
</dbReference>
<dbReference type="GO" id="GO:0004497">
    <property type="term" value="F:monooxygenase activity"/>
    <property type="evidence" value="ECO:0007669"/>
    <property type="project" value="UniProtKB-KW"/>
</dbReference>
<dbReference type="Gene3D" id="3.50.50.60">
    <property type="entry name" value="FAD/NAD(P)-binding domain"/>
    <property type="match status" value="1"/>
</dbReference>
<keyword evidence="3" id="KW-0503">Monooxygenase</keyword>
<feature type="region of interest" description="Disordered" evidence="1">
    <location>
        <begin position="454"/>
        <end position="482"/>
    </location>
</feature>
<proteinExistence type="predicted"/>
<evidence type="ECO:0000313" key="3">
    <source>
        <dbReference type="EMBL" id="KSZ58985.1"/>
    </source>
</evidence>
<comment type="caution">
    <text evidence="3">The sequence shown here is derived from an EMBL/GenBank/DDBJ whole genome shotgun (WGS) entry which is preliminary data.</text>
</comment>
<sequence length="482" mass="52142">MIMSIGERAVVLGASMSGLSAARVLSDRFAEVTVIDRDRLPSTDEPRRGVPQGRHIHVLISRGQQLVEEMFPGLSQELTAAGVPTLDHLGDVRWILSGHRIRQAPSGLRVLAAGRPLLERRIRDRVAALANVEIVERCDAAGLVTTADRSRVVGARIIRHADGSAEQVLDADLVVDATGRGSRASEWLGRQDCPRPRVDTVELDVGYATAVFRASSVALGGDRGIVMAPTPEHPRGAALLTLESDRCMVALIAVHGETVPATRRDYLEFARSLRYPDVYDAIADAEWVEDVVRYRFRASTWHRYDLLDRFPDGFLVLGDAFCSFDPIYAQGMTIAALEATAMGRILDDHGPSAAVQRKLARVVDDAWAMSTGGDLAFPGVEGRRDPKTRIGNAYVPMVHAAAAYDTKVGTAFARVSGLLDPPSALMRPGIMASVVRQNISHSVAWPWCRADGSAMPPRRSSPGPAGPAARSSSLSRTGRMHT</sequence>
<accession>A0A0V9ULW0</accession>